<evidence type="ECO:0000256" key="8">
    <source>
        <dbReference type="ARBA" id="ARBA00023242"/>
    </source>
</evidence>
<dbReference type="InterPro" id="IPR011545">
    <property type="entry name" value="DEAD/DEAH_box_helicase_dom"/>
</dbReference>
<dbReference type="Proteomes" id="UP001497644">
    <property type="component" value="Chromosome 7"/>
</dbReference>
<evidence type="ECO:0000256" key="5">
    <source>
        <dbReference type="ARBA" id="ARBA00022806"/>
    </source>
</evidence>
<dbReference type="PROSITE" id="PS00039">
    <property type="entry name" value="DEAD_ATP_HELICASE"/>
    <property type="match status" value="1"/>
</dbReference>
<dbReference type="EMBL" id="OZ034830">
    <property type="protein sequence ID" value="CAL1686553.1"/>
    <property type="molecule type" value="Genomic_DNA"/>
</dbReference>
<feature type="region of interest" description="Disordered" evidence="13">
    <location>
        <begin position="52"/>
        <end position="71"/>
    </location>
</feature>
<dbReference type="Pfam" id="PF00271">
    <property type="entry name" value="Helicase_C"/>
    <property type="match status" value="1"/>
</dbReference>
<feature type="region of interest" description="Disordered" evidence="13">
    <location>
        <begin position="540"/>
        <end position="562"/>
    </location>
</feature>
<comment type="similarity">
    <text evidence="9">Belongs to the DEAD box helicase family. DDX52/ROK1 subfamily.</text>
</comment>
<evidence type="ECO:0000256" key="7">
    <source>
        <dbReference type="ARBA" id="ARBA00022884"/>
    </source>
</evidence>
<dbReference type="EC" id="3.6.4.13" evidence="2"/>
<organism evidence="16 17">
    <name type="scientific">Lasius platythorax</name>
    <dbReference type="NCBI Taxonomy" id="488582"/>
    <lineage>
        <taxon>Eukaryota</taxon>
        <taxon>Metazoa</taxon>
        <taxon>Ecdysozoa</taxon>
        <taxon>Arthropoda</taxon>
        <taxon>Hexapoda</taxon>
        <taxon>Insecta</taxon>
        <taxon>Pterygota</taxon>
        <taxon>Neoptera</taxon>
        <taxon>Endopterygota</taxon>
        <taxon>Hymenoptera</taxon>
        <taxon>Apocrita</taxon>
        <taxon>Aculeata</taxon>
        <taxon>Formicoidea</taxon>
        <taxon>Formicidae</taxon>
        <taxon>Formicinae</taxon>
        <taxon>Lasius</taxon>
        <taxon>Lasius</taxon>
    </lineage>
</organism>
<dbReference type="CDD" id="cd17957">
    <property type="entry name" value="DEADc_DDX52"/>
    <property type="match status" value="1"/>
</dbReference>
<dbReference type="InterPro" id="IPR044764">
    <property type="entry name" value="DDX52/Rok1_DEADc"/>
</dbReference>
<dbReference type="PANTHER" id="PTHR47959">
    <property type="entry name" value="ATP-DEPENDENT RNA HELICASE RHLE-RELATED"/>
    <property type="match status" value="1"/>
</dbReference>
<keyword evidence="3 12" id="KW-0547">Nucleotide-binding</keyword>
<dbReference type="InterPro" id="IPR000629">
    <property type="entry name" value="RNA-helicase_DEAD-box_CS"/>
</dbReference>
<feature type="compositionally biased region" description="Basic and acidic residues" evidence="13">
    <location>
        <begin position="550"/>
        <end position="562"/>
    </location>
</feature>
<dbReference type="GO" id="GO:0003724">
    <property type="term" value="F:RNA helicase activity"/>
    <property type="evidence" value="ECO:0007669"/>
    <property type="project" value="UniProtKB-EC"/>
</dbReference>
<evidence type="ECO:0000256" key="10">
    <source>
        <dbReference type="ARBA" id="ARBA00044533"/>
    </source>
</evidence>
<accession>A0AAV2P3M9</accession>
<dbReference type="InterPro" id="IPR050079">
    <property type="entry name" value="DEAD_box_RNA_helicase"/>
</dbReference>
<feature type="domain" description="Helicase ATP-binding" evidence="14">
    <location>
        <begin position="166"/>
        <end position="344"/>
    </location>
</feature>
<comment type="subcellular location">
    <subcellularLocation>
        <location evidence="1">Nucleus</location>
        <location evidence="1">Nucleolus</location>
    </subcellularLocation>
</comment>
<evidence type="ECO:0000256" key="11">
    <source>
        <dbReference type="ARBA" id="ARBA00047984"/>
    </source>
</evidence>
<sequence>MDVHDLFKKLSAGARFDTKRFRHDAEKFRMVKPSKNDVSIKKEKISDELLLEPDNNVDNNTKRKRRKDENEDVDEITLLNELSAPRDGNVKKRKKIATADKILKLEQEKINQMRNANRISVTGSHVPKLILEFDELRTNYQVPVNLLKNMKDSGYMLPTPIQMQAMPIMLEGRQILACAPTGSGKTAAFLLPVIHSLRGPQKKGFRAVILSPTRELAKQTYRECLKLSDGYDFRIHIIGKVNQALTKYGPSSSQKFDILITTPKRLVFLLNQDPPAISLNNVEWLIVDEADKLFEEGIRGFRQQLDEITRACTNKDLRRAMFSATNTPAVSKWCRHNMKGLVTVTVGHRNAATDMVDQEILFVGSERGKLLAFRNMIQKGLSPPVLIFVQSKERAQELFNELIYDGINVDVIHADRTTTQRDNIVRCFREGQIWVLICTELMGRGIDFKGVNLVINYDFPPSAISYIHRIGRTGRAGHKGKAITFFTRQDTLNLRSIAAVMRASGCDVPDYMLAMKKHSKKERRKLERTAPARERILTVPTYKRRKRKSREIEKKAKPEKET</sequence>
<evidence type="ECO:0000259" key="14">
    <source>
        <dbReference type="PROSITE" id="PS51192"/>
    </source>
</evidence>
<evidence type="ECO:0000256" key="3">
    <source>
        <dbReference type="ARBA" id="ARBA00022741"/>
    </source>
</evidence>
<evidence type="ECO:0000256" key="4">
    <source>
        <dbReference type="ARBA" id="ARBA00022801"/>
    </source>
</evidence>
<dbReference type="GO" id="GO:0016787">
    <property type="term" value="F:hydrolase activity"/>
    <property type="evidence" value="ECO:0007669"/>
    <property type="project" value="UniProtKB-KW"/>
</dbReference>
<dbReference type="PANTHER" id="PTHR47959:SF15">
    <property type="entry name" value="RNA HELICASE"/>
    <property type="match status" value="1"/>
</dbReference>
<reference evidence="16" key="1">
    <citation type="submission" date="2024-04" db="EMBL/GenBank/DDBJ databases">
        <authorList>
            <consortium name="Molecular Ecology Group"/>
        </authorList>
    </citation>
    <scope>NUCLEOTIDE SEQUENCE</scope>
</reference>
<evidence type="ECO:0000256" key="12">
    <source>
        <dbReference type="RuleBase" id="RU000492"/>
    </source>
</evidence>
<dbReference type="SMART" id="SM00490">
    <property type="entry name" value="HELICc"/>
    <property type="match status" value="1"/>
</dbReference>
<dbReference type="FunFam" id="3.40.50.300:FF:000759">
    <property type="entry name" value="probable ATP-dependent RNA helicase DDX52"/>
    <property type="match status" value="1"/>
</dbReference>
<dbReference type="CDD" id="cd18787">
    <property type="entry name" value="SF2_C_DEAD"/>
    <property type="match status" value="1"/>
</dbReference>
<keyword evidence="17" id="KW-1185">Reference proteome</keyword>
<evidence type="ECO:0000313" key="16">
    <source>
        <dbReference type="EMBL" id="CAL1686553.1"/>
    </source>
</evidence>
<dbReference type="InterPro" id="IPR001650">
    <property type="entry name" value="Helicase_C-like"/>
</dbReference>
<evidence type="ECO:0000256" key="13">
    <source>
        <dbReference type="SAM" id="MobiDB-lite"/>
    </source>
</evidence>
<dbReference type="GO" id="GO:0030490">
    <property type="term" value="P:maturation of SSU-rRNA"/>
    <property type="evidence" value="ECO:0007669"/>
    <property type="project" value="InterPro"/>
</dbReference>
<comment type="catalytic activity">
    <reaction evidence="11">
        <text>ATP + H2O = ADP + phosphate + H(+)</text>
        <dbReference type="Rhea" id="RHEA:13065"/>
        <dbReference type="ChEBI" id="CHEBI:15377"/>
        <dbReference type="ChEBI" id="CHEBI:15378"/>
        <dbReference type="ChEBI" id="CHEBI:30616"/>
        <dbReference type="ChEBI" id="CHEBI:43474"/>
        <dbReference type="ChEBI" id="CHEBI:456216"/>
        <dbReference type="EC" id="3.6.4.13"/>
    </reaction>
</comment>
<name>A0AAV2P3M9_9HYME</name>
<dbReference type="GO" id="GO:0005829">
    <property type="term" value="C:cytosol"/>
    <property type="evidence" value="ECO:0007669"/>
    <property type="project" value="TreeGrafter"/>
</dbReference>
<dbReference type="Pfam" id="PF00270">
    <property type="entry name" value="DEAD"/>
    <property type="match status" value="1"/>
</dbReference>
<evidence type="ECO:0000256" key="9">
    <source>
        <dbReference type="ARBA" id="ARBA00024355"/>
    </source>
</evidence>
<keyword evidence="7" id="KW-0694">RNA-binding</keyword>
<proteinExistence type="inferred from homology"/>
<dbReference type="Gene3D" id="3.40.50.300">
    <property type="entry name" value="P-loop containing nucleotide triphosphate hydrolases"/>
    <property type="match status" value="2"/>
</dbReference>
<dbReference type="PROSITE" id="PS51194">
    <property type="entry name" value="HELICASE_CTER"/>
    <property type="match status" value="1"/>
</dbReference>
<dbReference type="SMART" id="SM00487">
    <property type="entry name" value="DEXDc"/>
    <property type="match status" value="1"/>
</dbReference>
<dbReference type="InterPro" id="IPR014001">
    <property type="entry name" value="Helicase_ATP-bd"/>
</dbReference>
<keyword evidence="5 12" id="KW-0347">Helicase</keyword>
<evidence type="ECO:0000313" key="17">
    <source>
        <dbReference type="Proteomes" id="UP001497644"/>
    </source>
</evidence>
<dbReference type="GO" id="GO:0005730">
    <property type="term" value="C:nucleolus"/>
    <property type="evidence" value="ECO:0007669"/>
    <property type="project" value="UniProtKB-SubCell"/>
</dbReference>
<dbReference type="SUPFAM" id="SSF52540">
    <property type="entry name" value="P-loop containing nucleoside triphosphate hydrolases"/>
    <property type="match status" value="1"/>
</dbReference>
<feature type="domain" description="Helicase C-terminal" evidence="15">
    <location>
        <begin position="355"/>
        <end position="516"/>
    </location>
</feature>
<keyword evidence="6 12" id="KW-0067">ATP-binding</keyword>
<dbReference type="GO" id="GO:0005524">
    <property type="term" value="F:ATP binding"/>
    <property type="evidence" value="ECO:0007669"/>
    <property type="project" value="UniProtKB-KW"/>
</dbReference>
<protein>
    <recommendedName>
        <fullName evidence="10">Probable ATP-dependent RNA helicase DDX52</fullName>
        <ecNumber evidence="2">3.6.4.13</ecNumber>
    </recommendedName>
</protein>
<dbReference type="InterPro" id="IPR027417">
    <property type="entry name" value="P-loop_NTPase"/>
</dbReference>
<dbReference type="AlphaFoldDB" id="A0AAV2P3M9"/>
<gene>
    <name evidence="16" type="ORF">LPLAT_LOCUS11918</name>
</gene>
<dbReference type="PROSITE" id="PS51192">
    <property type="entry name" value="HELICASE_ATP_BIND_1"/>
    <property type="match status" value="1"/>
</dbReference>
<evidence type="ECO:0000259" key="15">
    <source>
        <dbReference type="PROSITE" id="PS51194"/>
    </source>
</evidence>
<keyword evidence="4 12" id="KW-0378">Hydrolase</keyword>
<dbReference type="GO" id="GO:0003723">
    <property type="term" value="F:RNA binding"/>
    <property type="evidence" value="ECO:0007669"/>
    <property type="project" value="UniProtKB-KW"/>
</dbReference>
<evidence type="ECO:0000256" key="2">
    <source>
        <dbReference type="ARBA" id="ARBA00012552"/>
    </source>
</evidence>
<keyword evidence="8" id="KW-0539">Nucleus</keyword>
<evidence type="ECO:0000256" key="6">
    <source>
        <dbReference type="ARBA" id="ARBA00022840"/>
    </source>
</evidence>
<evidence type="ECO:0000256" key="1">
    <source>
        <dbReference type="ARBA" id="ARBA00004604"/>
    </source>
</evidence>